<dbReference type="AlphaFoldDB" id="U6LRB7"/>
<sequence>MQEEPAGRELLDEAELLMKADKYTLDLAHTIRESRTGAPLMREGASVKGFTCLLRYCIVELAALCSLLNHTQRNSLVHAVNIVKYEILSFRRVFELARATLRHLDRMHSFLEDLPKMDFAAASISSAERLSKLDELLTLQHVALTQMRDGVRTLAAHCQKGETAESEVAWDCMGGMHKTAGARRDQIFRDPMLSKWLRDIQLKTPHFGLVSVAAIRNITSTPPMSYQEHLNELLSTPLGLRQQQSGRQLLAQPGTRRGTWRQGNSQSAKARSEQVGRRPIYYTDMNLSEANMLKSAELPGVVAPAGWVLQRSKGPGMPASSGTFKAVGDMGTTDIAWAGSQSATSSSSQVSAVSKPWDLGTTGKRFWTPQAPPHQVSGHLQAHQIDFTHPNAERQRPSASGSVVVPSTRQMPHSRQPLGSAVWSDGASKARTKSDTSGGAWPATPAKQGIWPTAQPYAAVQFPGGVPGSSNILPSQGPTGGQAVLQPALLGHGMRIDPSAANATGELPRTQSRIFPQEHSKPETRYLPFKGVAVGEPVEGINPAPAALVAGTLFSPAFADFIKAVPSFGESDGEATGK</sequence>
<accession>U6LRB7</accession>
<feature type="region of interest" description="Disordered" evidence="1">
    <location>
        <begin position="390"/>
        <end position="448"/>
    </location>
</feature>
<reference evidence="2" key="1">
    <citation type="submission" date="2013-10" db="EMBL/GenBank/DDBJ databases">
        <title>Genomic analysis of the causative agents of coccidiosis in chickens.</title>
        <authorList>
            <person name="Reid A.J."/>
            <person name="Blake D."/>
            <person name="Billington K."/>
            <person name="Browne H."/>
            <person name="Dunn M."/>
            <person name="Hung S."/>
            <person name="Kawahara F."/>
            <person name="Miranda-Saavedra D."/>
            <person name="Mourier T."/>
            <person name="Nagra H."/>
            <person name="Otto T.D."/>
            <person name="Rawlings N."/>
            <person name="Sanchez A."/>
            <person name="Sanders M."/>
            <person name="Subramaniam C."/>
            <person name="Tay Y."/>
            <person name="Dear P."/>
            <person name="Doerig C."/>
            <person name="Gruber A."/>
            <person name="Parkinson J."/>
            <person name="Shirley M."/>
            <person name="Wan K.L."/>
            <person name="Berriman M."/>
            <person name="Tomley F."/>
            <person name="Pain A."/>
        </authorList>
    </citation>
    <scope>NUCLEOTIDE SEQUENCE [LARGE SCALE GENOMIC DNA]</scope>
    <source>
        <strain evidence="2">Houghton</strain>
    </source>
</reference>
<evidence type="ECO:0000313" key="3">
    <source>
        <dbReference type="Proteomes" id="UP000030750"/>
    </source>
</evidence>
<dbReference type="Proteomes" id="UP000030750">
    <property type="component" value="Unassembled WGS sequence"/>
</dbReference>
<proteinExistence type="predicted"/>
<organism evidence="2 3">
    <name type="scientific">Eimeria brunetti</name>
    <dbReference type="NCBI Taxonomy" id="51314"/>
    <lineage>
        <taxon>Eukaryota</taxon>
        <taxon>Sar</taxon>
        <taxon>Alveolata</taxon>
        <taxon>Apicomplexa</taxon>
        <taxon>Conoidasida</taxon>
        <taxon>Coccidia</taxon>
        <taxon>Eucoccidiorida</taxon>
        <taxon>Eimeriorina</taxon>
        <taxon>Eimeriidae</taxon>
        <taxon>Eimeria</taxon>
    </lineage>
</organism>
<feature type="compositionally biased region" description="Polar residues" evidence="1">
    <location>
        <begin position="397"/>
        <end position="413"/>
    </location>
</feature>
<evidence type="ECO:0000313" key="2">
    <source>
        <dbReference type="EMBL" id="CDJ51124.1"/>
    </source>
</evidence>
<protein>
    <submittedName>
        <fullName evidence="2">Uncharacterized protein</fullName>
    </submittedName>
</protein>
<reference evidence="2" key="2">
    <citation type="submission" date="2013-10" db="EMBL/GenBank/DDBJ databases">
        <authorList>
            <person name="Aslett M."/>
        </authorList>
    </citation>
    <scope>NUCLEOTIDE SEQUENCE [LARGE SCALE GENOMIC DNA]</scope>
    <source>
        <strain evidence="2">Houghton</strain>
    </source>
</reference>
<evidence type="ECO:0000256" key="1">
    <source>
        <dbReference type="SAM" id="MobiDB-lite"/>
    </source>
</evidence>
<keyword evidence="3" id="KW-1185">Reference proteome</keyword>
<feature type="region of interest" description="Disordered" evidence="1">
    <location>
        <begin position="250"/>
        <end position="275"/>
    </location>
</feature>
<name>U6LRB7_9EIME</name>
<dbReference type="VEuPathDB" id="ToxoDB:EBH_0039400"/>
<gene>
    <name evidence="2" type="ORF">EBH_0039400</name>
</gene>
<dbReference type="EMBL" id="HG712609">
    <property type="protein sequence ID" value="CDJ51124.1"/>
    <property type="molecule type" value="Genomic_DNA"/>
</dbReference>